<dbReference type="AlphaFoldDB" id="A0A1B6DW76"/>
<dbReference type="Pfam" id="PF00106">
    <property type="entry name" value="adh_short"/>
    <property type="match status" value="1"/>
</dbReference>
<dbReference type="FunFam" id="3.40.50.720:FF:000149">
    <property type="entry name" value="15-hydroxyprostaglandin dehydrogenase [NAD(+)]"/>
    <property type="match status" value="1"/>
</dbReference>
<sequence length="257" mass="28298">MDLKGKVALVTGAAAGIGKAYCEELLKNGAKVSLCDINCQQGEQLVEQLCLKYGRDRALFCQCDVTDYNQFEESFEKTLAAFGNLDIVINNAGIFNDRFWELEVDVNLNGVIRGTLLALRFMGKDRKGRGGVVVITASTLGLTPCACVPIYTATKHALIGFTRSFGDHFHMDCSGVRVMALCPGPTKTDSNSDDIKKGLLSANYEEVYHRDYDNKVYQPVQNVSKALVHLLQKGSSGSVWVVENQQPPREVKFPSTY</sequence>
<comment type="catalytic activity">
    <reaction evidence="14">
        <text>resolvin D1 + NAD(+) = 17-oxoresolvin D1 + NADH + H(+)</text>
        <dbReference type="Rhea" id="RHEA:50128"/>
        <dbReference type="ChEBI" id="CHEBI:15378"/>
        <dbReference type="ChEBI" id="CHEBI:57540"/>
        <dbReference type="ChEBI" id="CHEBI:57945"/>
        <dbReference type="ChEBI" id="CHEBI:132079"/>
        <dbReference type="ChEBI" id="CHEBI:132081"/>
    </reaction>
    <physiologicalReaction direction="left-to-right" evidence="14">
        <dbReference type="Rhea" id="RHEA:50129"/>
    </physiologicalReaction>
</comment>
<dbReference type="SUPFAM" id="SSF51735">
    <property type="entry name" value="NAD(P)-binding Rossmann-fold domains"/>
    <property type="match status" value="1"/>
</dbReference>
<dbReference type="PANTHER" id="PTHR44229">
    <property type="entry name" value="15-HYDROXYPROSTAGLANDIN DEHYDROGENASE [NAD(+)]"/>
    <property type="match status" value="1"/>
</dbReference>
<comment type="catalytic activity">
    <reaction evidence="17">
        <text>prostaglandin A1 + NAD(+) = 15-oxo-prostaglandin A1 + NADH + H(+)</text>
        <dbReference type="Rhea" id="RHEA:41263"/>
        <dbReference type="ChEBI" id="CHEBI:15378"/>
        <dbReference type="ChEBI" id="CHEBI:57398"/>
        <dbReference type="ChEBI" id="CHEBI:57540"/>
        <dbReference type="ChEBI" id="CHEBI:57945"/>
        <dbReference type="ChEBI" id="CHEBI:85072"/>
    </reaction>
    <physiologicalReaction direction="left-to-right" evidence="17">
        <dbReference type="Rhea" id="RHEA:41264"/>
    </physiologicalReaction>
</comment>
<name>A0A1B6DW76_9HEMI</name>
<evidence type="ECO:0000256" key="2">
    <source>
        <dbReference type="ARBA" id="ARBA00023002"/>
    </source>
</evidence>
<dbReference type="InterPro" id="IPR020904">
    <property type="entry name" value="Sc_DH/Rdtase_CS"/>
</dbReference>
<evidence type="ECO:0000256" key="8">
    <source>
        <dbReference type="ARBA" id="ARBA00045705"/>
    </source>
</evidence>
<evidence type="ECO:0000256" key="11">
    <source>
        <dbReference type="ARBA" id="ARBA00048008"/>
    </source>
</evidence>
<comment type="catalytic activity">
    <reaction evidence="19">
        <text>resolvin D2 + NAD(+) = 16-oxoresolvin D2 + NADH + H(+)</text>
        <dbReference type="Rhea" id="RHEA:53588"/>
        <dbReference type="ChEBI" id="CHEBI:15378"/>
        <dbReference type="ChEBI" id="CHEBI:57540"/>
        <dbReference type="ChEBI" id="CHEBI:57945"/>
        <dbReference type="ChEBI" id="CHEBI:133367"/>
        <dbReference type="ChEBI" id="CHEBI:137498"/>
    </reaction>
    <physiologicalReaction direction="left-to-right" evidence="19">
        <dbReference type="Rhea" id="RHEA:53589"/>
    </physiologicalReaction>
</comment>
<dbReference type="PROSITE" id="PS00061">
    <property type="entry name" value="ADH_SHORT"/>
    <property type="match status" value="1"/>
</dbReference>
<dbReference type="PRINTS" id="PR00081">
    <property type="entry name" value="GDHRDH"/>
</dbReference>
<evidence type="ECO:0000256" key="16">
    <source>
        <dbReference type="ARBA" id="ARBA00048535"/>
    </source>
</evidence>
<evidence type="ECO:0000256" key="21">
    <source>
        <dbReference type="ARBA" id="ARBA00049188"/>
    </source>
</evidence>
<keyword evidence="2" id="KW-0560">Oxidoreductase</keyword>
<accession>A0A1B6DW76</accession>
<dbReference type="InterPro" id="IPR002347">
    <property type="entry name" value="SDR_fam"/>
</dbReference>
<dbReference type="GO" id="GO:0016404">
    <property type="term" value="F:15-hydroxyprostaglandin dehydrogenase (NAD+) activity"/>
    <property type="evidence" value="ECO:0007669"/>
    <property type="project" value="UniProtKB-EC"/>
</dbReference>
<evidence type="ECO:0000256" key="1">
    <source>
        <dbReference type="ARBA" id="ARBA00006484"/>
    </source>
</evidence>
<evidence type="ECO:0000256" key="20">
    <source>
        <dbReference type="ARBA" id="ARBA00049151"/>
    </source>
</evidence>
<comment type="catalytic activity">
    <reaction evidence="10">
        <text>resolvin D1 + NAD(+) = 8-oxoresolvin D1 + NADH + H(+)</text>
        <dbReference type="Rhea" id="RHEA:50124"/>
        <dbReference type="ChEBI" id="CHEBI:15378"/>
        <dbReference type="ChEBI" id="CHEBI:57540"/>
        <dbReference type="ChEBI" id="CHEBI:57945"/>
        <dbReference type="ChEBI" id="CHEBI:132079"/>
        <dbReference type="ChEBI" id="CHEBI:132080"/>
    </reaction>
    <physiologicalReaction direction="left-to-right" evidence="10">
        <dbReference type="Rhea" id="RHEA:50125"/>
    </physiologicalReaction>
</comment>
<evidence type="ECO:0000256" key="6">
    <source>
        <dbReference type="ARBA" id="ARBA00041812"/>
    </source>
</evidence>
<dbReference type="InterPro" id="IPR036291">
    <property type="entry name" value="NAD(P)-bd_dom_sf"/>
</dbReference>
<evidence type="ECO:0000256" key="3">
    <source>
        <dbReference type="ARBA" id="ARBA00038968"/>
    </source>
</evidence>
<comment type="catalytic activity">
    <reaction evidence="21">
        <text>resolvin E1 + NAD(+) = 18-oxo-resolvin E1 + NADH + H(+)</text>
        <dbReference type="Rhea" id="RHEA:49244"/>
        <dbReference type="ChEBI" id="CHEBI:15378"/>
        <dbReference type="ChEBI" id="CHEBI:57540"/>
        <dbReference type="ChEBI" id="CHEBI:57945"/>
        <dbReference type="ChEBI" id="CHEBI:91000"/>
        <dbReference type="ChEBI" id="CHEBI:91001"/>
    </reaction>
    <physiologicalReaction direction="left-to-right" evidence="21">
        <dbReference type="Rhea" id="RHEA:49245"/>
    </physiologicalReaction>
</comment>
<protein>
    <recommendedName>
        <fullName evidence="5">15-hydroxyprostaglandin dehydrogenase [NAD(+)]</fullName>
        <ecNumber evidence="3">1.1.1.141</ecNumber>
        <ecNumber evidence="4">1.1.1.232</ecNumber>
    </recommendedName>
    <alternativeName>
        <fullName evidence="7">Eicosanoid/docosanoid dehydrogenase [NAD(+)]</fullName>
    </alternativeName>
    <alternativeName>
        <fullName evidence="6">Prostaglandin dehydrogenase 1</fullName>
    </alternativeName>
</protein>
<evidence type="ECO:0000256" key="10">
    <source>
        <dbReference type="ARBA" id="ARBA00047672"/>
    </source>
</evidence>
<comment type="catalytic activity">
    <reaction evidence="12">
        <text>15-oxo-(5S,6R)-dihydroxy-(7E,9E,11Z)-eicosatrienoate + NADH + H(+) = (5S,6R,15S)-trihydroxy-(7E,9E,11Z)-eicosatrienoate + NAD(+)</text>
        <dbReference type="Rhea" id="RHEA:41596"/>
        <dbReference type="ChEBI" id="CHEBI:15378"/>
        <dbReference type="ChEBI" id="CHEBI:57540"/>
        <dbReference type="ChEBI" id="CHEBI:57945"/>
        <dbReference type="ChEBI" id="CHEBI:78325"/>
        <dbReference type="ChEBI" id="CHEBI:78329"/>
    </reaction>
    <physiologicalReaction direction="left-to-right" evidence="12">
        <dbReference type="Rhea" id="RHEA:41597"/>
    </physiologicalReaction>
</comment>
<comment type="catalytic activity">
    <reaction evidence="20">
        <text>(15S)-hydroxy-(5Z,8Z,11Z,13E)-eicosatetraenoate + NAD(+) = 15-oxo-(5Z,8Z,11Z,13E)-eicosatetraenoate + NADH + H(+)</text>
        <dbReference type="Rhea" id="RHEA:23260"/>
        <dbReference type="ChEBI" id="CHEBI:15378"/>
        <dbReference type="ChEBI" id="CHEBI:57409"/>
        <dbReference type="ChEBI" id="CHEBI:57410"/>
        <dbReference type="ChEBI" id="CHEBI:57540"/>
        <dbReference type="ChEBI" id="CHEBI:57945"/>
        <dbReference type="EC" id="1.1.1.232"/>
    </reaction>
    <physiologicalReaction direction="left-to-right" evidence="20">
        <dbReference type="Rhea" id="RHEA:23261"/>
    </physiologicalReaction>
</comment>
<comment type="similarity">
    <text evidence="1 22">Belongs to the short-chain dehydrogenases/reductases (SDR) family.</text>
</comment>
<dbReference type="Gene3D" id="3.40.50.720">
    <property type="entry name" value="NAD(P)-binding Rossmann-like Domain"/>
    <property type="match status" value="1"/>
</dbReference>
<dbReference type="PANTHER" id="PTHR44229:SF4">
    <property type="entry name" value="15-HYDROXYPROSTAGLANDIN DEHYDROGENASE [NAD(+)]"/>
    <property type="match status" value="1"/>
</dbReference>
<dbReference type="PRINTS" id="PR00080">
    <property type="entry name" value="SDRFAMILY"/>
</dbReference>
<evidence type="ECO:0000313" key="23">
    <source>
        <dbReference type="EMBL" id="JAS29921.1"/>
    </source>
</evidence>
<comment type="catalytic activity">
    <reaction evidence="13">
        <text>(11R)-hydroxy-(5Z,8Z,12E,14Z)-eicosatetraenoate + NAD(+) = 11-oxo-(5Z,8Z,12E,14Z)-eicosatetraenoate + NADH + H(+)</text>
        <dbReference type="Rhea" id="RHEA:48640"/>
        <dbReference type="ChEBI" id="CHEBI:15378"/>
        <dbReference type="ChEBI" id="CHEBI:57540"/>
        <dbReference type="ChEBI" id="CHEBI:57945"/>
        <dbReference type="ChEBI" id="CHEBI:78836"/>
        <dbReference type="ChEBI" id="CHEBI:90697"/>
    </reaction>
    <physiologicalReaction direction="left-to-right" evidence="13">
        <dbReference type="Rhea" id="RHEA:48641"/>
    </physiologicalReaction>
</comment>
<evidence type="ECO:0000256" key="18">
    <source>
        <dbReference type="ARBA" id="ARBA00048739"/>
    </source>
</evidence>
<evidence type="ECO:0000256" key="13">
    <source>
        <dbReference type="ARBA" id="ARBA00048144"/>
    </source>
</evidence>
<comment type="catalytic activity">
    <reaction evidence="16">
        <text>lipoxin A4 + NAD(+) = 15-oxo-(5S,6R)-dihydroxy-(7E,9E,11Z,13E)-eicosatetraenoate + NADH + H(+)</text>
        <dbReference type="Rhea" id="RHEA:41572"/>
        <dbReference type="ChEBI" id="CHEBI:15378"/>
        <dbReference type="ChEBI" id="CHEBI:57540"/>
        <dbReference type="ChEBI" id="CHEBI:57945"/>
        <dbReference type="ChEBI" id="CHEBI:67026"/>
        <dbReference type="ChEBI" id="CHEBI:78311"/>
    </reaction>
    <physiologicalReaction direction="left-to-right" evidence="16">
        <dbReference type="Rhea" id="RHEA:41573"/>
    </physiologicalReaction>
</comment>
<evidence type="ECO:0000256" key="22">
    <source>
        <dbReference type="RuleBase" id="RU000363"/>
    </source>
</evidence>
<dbReference type="GO" id="GO:0047034">
    <property type="term" value="F:15-hydroxyicosatetraenoate dehydrogenase activity"/>
    <property type="evidence" value="ECO:0007669"/>
    <property type="project" value="UniProtKB-EC"/>
</dbReference>
<evidence type="ECO:0000256" key="12">
    <source>
        <dbReference type="ARBA" id="ARBA00048140"/>
    </source>
</evidence>
<evidence type="ECO:0000256" key="9">
    <source>
        <dbReference type="ARBA" id="ARBA00047325"/>
    </source>
</evidence>
<dbReference type="EMBL" id="GEDC01007377">
    <property type="protein sequence ID" value="JAS29921.1"/>
    <property type="molecule type" value="Transcribed_RNA"/>
</dbReference>
<dbReference type="EC" id="1.1.1.232" evidence="4"/>
<gene>
    <name evidence="23" type="ORF">g.10924</name>
</gene>
<comment type="catalytic activity">
    <reaction evidence="15">
        <text>resolvin D2 + NAD(+) = 7-oxoresolvin D2 + NADH + H(+)</text>
        <dbReference type="Rhea" id="RHEA:53584"/>
        <dbReference type="ChEBI" id="CHEBI:15378"/>
        <dbReference type="ChEBI" id="CHEBI:57540"/>
        <dbReference type="ChEBI" id="CHEBI:57945"/>
        <dbReference type="ChEBI" id="CHEBI:133367"/>
        <dbReference type="ChEBI" id="CHEBI:137497"/>
    </reaction>
    <physiologicalReaction direction="left-to-right" evidence="15">
        <dbReference type="Rhea" id="RHEA:53585"/>
    </physiologicalReaction>
</comment>
<evidence type="ECO:0000256" key="5">
    <source>
        <dbReference type="ARBA" id="ARBA00040276"/>
    </source>
</evidence>
<comment type="catalytic activity">
    <reaction evidence="9">
        <text>prostaglandin E1 + NAD(+) = 15-oxoprostaglandin E1 + NADH + H(+)</text>
        <dbReference type="Rhea" id="RHEA:16477"/>
        <dbReference type="ChEBI" id="CHEBI:15378"/>
        <dbReference type="ChEBI" id="CHEBI:57397"/>
        <dbReference type="ChEBI" id="CHEBI:57401"/>
        <dbReference type="ChEBI" id="CHEBI:57540"/>
        <dbReference type="ChEBI" id="CHEBI:57945"/>
    </reaction>
    <physiologicalReaction direction="left-to-right" evidence="9">
        <dbReference type="Rhea" id="RHEA:16478"/>
    </physiologicalReaction>
</comment>
<comment type="function">
    <text evidence="8">Catalyzes the NAD-dependent dehydrogenation (oxidation) of a broad array of hydroxylated polyunsaturated fatty acids (mainly eicosanoids and docosanoids, including prostaglandins, lipoxins and resolvins), yielding their corresponding keto (oxo) metabolites. Decreases the levels of the pro-proliferative prostaglandins such as prostaglandin E2 (whose activity is increased in cancer because of an increase in the expression of cyclooxygenase 2) and generates oxo-fatty acid products that can profoundly influence cell function by abrogating pro-inflammatory cytokine expression. Converts resolvins E1, D1 and D2 to their oxo products, which represents a mode of resolvin inactivation. Resolvin E1 plays important roles during the resolution phase of acute inflammation, while resolvins D1 and D2 have a unique role in obesity-induced adipose inflammation.</text>
</comment>
<evidence type="ECO:0000256" key="17">
    <source>
        <dbReference type="ARBA" id="ARBA00048611"/>
    </source>
</evidence>
<evidence type="ECO:0000256" key="14">
    <source>
        <dbReference type="ARBA" id="ARBA00048170"/>
    </source>
</evidence>
<evidence type="ECO:0000256" key="19">
    <source>
        <dbReference type="ARBA" id="ARBA00048921"/>
    </source>
</evidence>
<evidence type="ECO:0000256" key="15">
    <source>
        <dbReference type="ARBA" id="ARBA00048393"/>
    </source>
</evidence>
<comment type="catalytic activity">
    <reaction evidence="11">
        <text>14-hydroxy-(4Z,7Z,10Z,12E,16Z,19Z)-docosahexaenoate + NAD(+) = 14-oxo-(4Z,7Z,10Z,12E,16Z,19Z)-docosahexaenoate + NADH + H(+)</text>
        <dbReference type="Rhea" id="RHEA:48952"/>
        <dbReference type="ChEBI" id="CHEBI:15378"/>
        <dbReference type="ChEBI" id="CHEBI:57540"/>
        <dbReference type="ChEBI" id="CHEBI:57945"/>
        <dbReference type="ChEBI" id="CHEBI:90866"/>
        <dbReference type="ChEBI" id="CHEBI:90867"/>
    </reaction>
    <physiologicalReaction direction="left-to-right" evidence="11">
        <dbReference type="Rhea" id="RHEA:48953"/>
    </physiologicalReaction>
</comment>
<organism evidence="23">
    <name type="scientific">Clastoptera arizonana</name>
    <name type="common">Arizona spittle bug</name>
    <dbReference type="NCBI Taxonomy" id="38151"/>
    <lineage>
        <taxon>Eukaryota</taxon>
        <taxon>Metazoa</taxon>
        <taxon>Ecdysozoa</taxon>
        <taxon>Arthropoda</taxon>
        <taxon>Hexapoda</taxon>
        <taxon>Insecta</taxon>
        <taxon>Pterygota</taxon>
        <taxon>Neoptera</taxon>
        <taxon>Paraneoptera</taxon>
        <taxon>Hemiptera</taxon>
        <taxon>Auchenorrhyncha</taxon>
        <taxon>Cercopoidea</taxon>
        <taxon>Clastopteridae</taxon>
        <taxon>Clastoptera</taxon>
    </lineage>
</organism>
<proteinExistence type="inferred from homology"/>
<comment type="catalytic activity">
    <reaction evidence="18">
        <text>prostaglandin E2 + NAD(+) = 15-oxoprostaglandin E2 + NADH + H(+)</text>
        <dbReference type="Rhea" id="RHEA:11876"/>
        <dbReference type="ChEBI" id="CHEBI:15378"/>
        <dbReference type="ChEBI" id="CHEBI:57400"/>
        <dbReference type="ChEBI" id="CHEBI:57540"/>
        <dbReference type="ChEBI" id="CHEBI:57945"/>
        <dbReference type="ChEBI" id="CHEBI:606564"/>
        <dbReference type="EC" id="1.1.1.141"/>
    </reaction>
    <physiologicalReaction direction="left-to-right" evidence="18">
        <dbReference type="Rhea" id="RHEA:11877"/>
    </physiologicalReaction>
</comment>
<dbReference type="EC" id="1.1.1.141" evidence="3"/>
<dbReference type="GO" id="GO:0005737">
    <property type="term" value="C:cytoplasm"/>
    <property type="evidence" value="ECO:0007669"/>
    <property type="project" value="TreeGrafter"/>
</dbReference>
<evidence type="ECO:0000256" key="7">
    <source>
        <dbReference type="ARBA" id="ARBA00042026"/>
    </source>
</evidence>
<evidence type="ECO:0000256" key="4">
    <source>
        <dbReference type="ARBA" id="ARBA00039060"/>
    </source>
</evidence>
<reference evidence="23" key="1">
    <citation type="submission" date="2015-12" db="EMBL/GenBank/DDBJ databases">
        <title>De novo transcriptome assembly of four potential Pierce s Disease insect vectors from Arizona vineyards.</title>
        <authorList>
            <person name="Tassone E.E."/>
        </authorList>
    </citation>
    <scope>NUCLEOTIDE SEQUENCE</scope>
</reference>
<dbReference type="CDD" id="cd05323">
    <property type="entry name" value="ADH_SDR_c_like"/>
    <property type="match status" value="1"/>
</dbReference>